<reference evidence="3 4" key="1">
    <citation type="submission" date="2018-04" db="EMBL/GenBank/DDBJ databases">
        <authorList>
            <person name="Zhang X."/>
            <person name="Yuan J."/>
            <person name="Li F."/>
            <person name="Xiang J."/>
        </authorList>
    </citation>
    <scope>NUCLEOTIDE SEQUENCE [LARGE SCALE GENOMIC DNA]</scope>
    <source>
        <tissue evidence="3">Muscle</tissue>
    </source>
</reference>
<dbReference type="InterPro" id="IPR001932">
    <property type="entry name" value="PPM-type_phosphatase-like_dom"/>
</dbReference>
<dbReference type="PANTHER" id="PTHR13832:SF354">
    <property type="entry name" value="GM14138P"/>
    <property type="match status" value="1"/>
</dbReference>
<dbReference type="SUPFAM" id="SSF81606">
    <property type="entry name" value="PP2C-like"/>
    <property type="match status" value="1"/>
</dbReference>
<comment type="caution">
    <text evidence="3">The sequence shown here is derived from an EMBL/GenBank/DDBJ whole genome shotgun (WGS) entry which is preliminary data.</text>
</comment>
<dbReference type="Proteomes" id="UP000283509">
    <property type="component" value="Unassembled WGS sequence"/>
</dbReference>
<dbReference type="OrthoDB" id="10264738at2759"/>
<gene>
    <name evidence="3" type="ORF">C7M84_020261</name>
</gene>
<dbReference type="PANTHER" id="PTHR13832">
    <property type="entry name" value="PROTEIN PHOSPHATASE 2C"/>
    <property type="match status" value="1"/>
</dbReference>
<dbReference type="InterPro" id="IPR015655">
    <property type="entry name" value="PP2C"/>
</dbReference>
<dbReference type="GO" id="GO:0004741">
    <property type="term" value="F:[pyruvate dehydrogenase (acetyl-transferring)]-phosphatase activity"/>
    <property type="evidence" value="ECO:0007669"/>
    <property type="project" value="TreeGrafter"/>
</dbReference>
<feature type="domain" description="PPM-type phosphatase" evidence="2">
    <location>
        <begin position="149"/>
        <end position="547"/>
    </location>
</feature>
<organism evidence="3 4">
    <name type="scientific">Penaeus vannamei</name>
    <name type="common">Whiteleg shrimp</name>
    <name type="synonym">Litopenaeus vannamei</name>
    <dbReference type="NCBI Taxonomy" id="6689"/>
    <lineage>
        <taxon>Eukaryota</taxon>
        <taxon>Metazoa</taxon>
        <taxon>Ecdysozoa</taxon>
        <taxon>Arthropoda</taxon>
        <taxon>Crustacea</taxon>
        <taxon>Multicrustacea</taxon>
        <taxon>Malacostraca</taxon>
        <taxon>Eumalacostraca</taxon>
        <taxon>Eucarida</taxon>
        <taxon>Decapoda</taxon>
        <taxon>Dendrobranchiata</taxon>
        <taxon>Penaeoidea</taxon>
        <taxon>Penaeidae</taxon>
        <taxon>Penaeus</taxon>
    </lineage>
</organism>
<feature type="region of interest" description="Disordered" evidence="1">
    <location>
        <begin position="494"/>
        <end position="522"/>
    </location>
</feature>
<name>A0A423SCK0_PENVA</name>
<dbReference type="GO" id="GO:0005739">
    <property type="term" value="C:mitochondrion"/>
    <property type="evidence" value="ECO:0007669"/>
    <property type="project" value="TreeGrafter"/>
</dbReference>
<feature type="compositionally biased region" description="Polar residues" evidence="1">
    <location>
        <begin position="495"/>
        <end position="505"/>
    </location>
</feature>
<dbReference type="AlphaFoldDB" id="A0A423SCK0"/>
<evidence type="ECO:0000256" key="1">
    <source>
        <dbReference type="SAM" id="MobiDB-lite"/>
    </source>
</evidence>
<dbReference type="CDD" id="cd00143">
    <property type="entry name" value="PP2Cc"/>
    <property type="match status" value="1"/>
</dbReference>
<dbReference type="EMBL" id="QCYY01003931">
    <property type="protein sequence ID" value="ROT61914.1"/>
    <property type="molecule type" value="Genomic_DNA"/>
</dbReference>
<dbReference type="Pfam" id="PF00481">
    <property type="entry name" value="PP2C"/>
    <property type="match status" value="2"/>
</dbReference>
<feature type="compositionally biased region" description="Low complexity" evidence="1">
    <location>
        <begin position="99"/>
        <end position="111"/>
    </location>
</feature>
<sequence length="547" mass="60313">MLSRFKTALYNVVGSFDPGESNVGALGPGVTSTLPTASGVSRSASQSSSSREKVIWSIVDINRLPWKTGYAETINAGKSKKNEDQAMVHTGLLTRPMRSESSNSRSSPTLSKEQSLSVRNEPFVNGHAEESARQQDFQHPSVHDPQPPSVSSVSLPYLFLGYLMGMQDGAAVAAANQLHHIIHEKLCDVIDVLLPDPNEDKNTKSQSPLWLPDKEITVENVVTGALECAFWEMDNVIGEDRLKFQLQGGCTACVALFIHGKLFLANAGDSRAVISRADQPLPMSHDFTPETDNQRIRKLGAMHPELLGGEYTHLDFFQRPLRRDLGRRILYRDHYMSGWTYKTITPDDLKYPLVCGEGKRSRVLATIGVTRGFGDHDLKAMLIITIKPFLTPEPEVEFFFPVPFSCLFVIHLFPFYNTDKSENIDLTTADLTDGDVLILATDGLWDITTNEKAVSIVTKSLSHFPQRIMINTSTEGLDQCSVAQSDEPVIPESNVAEQNDKSASPSEEIIVTPPVSAADLKPQEDYFRDDSVTEAQTTVPSDSTNAS</sequence>
<dbReference type="SMART" id="SM00332">
    <property type="entry name" value="PP2Cc"/>
    <property type="match status" value="1"/>
</dbReference>
<dbReference type="STRING" id="6689.A0A423SCK0"/>
<feature type="region of interest" description="Disordered" evidence="1">
    <location>
        <begin position="92"/>
        <end position="150"/>
    </location>
</feature>
<accession>A0A423SCK0</accession>
<keyword evidence="4" id="KW-1185">Reference proteome</keyword>
<dbReference type="InterPro" id="IPR036457">
    <property type="entry name" value="PPM-type-like_dom_sf"/>
</dbReference>
<dbReference type="Gene3D" id="3.60.40.10">
    <property type="entry name" value="PPM-type phosphatase domain"/>
    <property type="match status" value="1"/>
</dbReference>
<reference evidence="3 4" key="2">
    <citation type="submission" date="2019-01" db="EMBL/GenBank/DDBJ databases">
        <title>The decoding of complex shrimp genome reveals the adaptation for benthos swimmer, frequently molting mechanism and breeding impact on genome.</title>
        <authorList>
            <person name="Sun Y."/>
            <person name="Gao Y."/>
            <person name="Yu Y."/>
        </authorList>
    </citation>
    <scope>NUCLEOTIDE SEQUENCE [LARGE SCALE GENOMIC DNA]</scope>
    <source>
        <tissue evidence="3">Muscle</tissue>
    </source>
</reference>
<evidence type="ECO:0000313" key="3">
    <source>
        <dbReference type="EMBL" id="ROT61914.1"/>
    </source>
</evidence>
<evidence type="ECO:0000259" key="2">
    <source>
        <dbReference type="PROSITE" id="PS51746"/>
    </source>
</evidence>
<evidence type="ECO:0000313" key="4">
    <source>
        <dbReference type="Proteomes" id="UP000283509"/>
    </source>
</evidence>
<protein>
    <submittedName>
        <fullName evidence="3">Protein phosphatase 1H</fullName>
    </submittedName>
</protein>
<proteinExistence type="predicted"/>
<dbReference type="PROSITE" id="PS51746">
    <property type="entry name" value="PPM_2"/>
    <property type="match status" value="1"/>
</dbReference>